<dbReference type="Proteomes" id="UP000712600">
    <property type="component" value="Unassembled WGS sequence"/>
</dbReference>
<evidence type="ECO:0000313" key="1">
    <source>
        <dbReference type="EMBL" id="KAF3598992.1"/>
    </source>
</evidence>
<comment type="caution">
    <text evidence="1">The sequence shown here is derived from an EMBL/GenBank/DDBJ whole genome shotgun (WGS) entry which is preliminary data.</text>
</comment>
<reference evidence="1" key="1">
    <citation type="submission" date="2019-12" db="EMBL/GenBank/DDBJ databases">
        <title>Genome sequencing and annotation of Brassica cretica.</title>
        <authorList>
            <person name="Studholme D.J."/>
            <person name="Sarris P."/>
        </authorList>
    </citation>
    <scope>NUCLEOTIDE SEQUENCE</scope>
    <source>
        <strain evidence="1">PFS-109/04</strain>
        <tissue evidence="1">Leaf</tissue>
    </source>
</reference>
<gene>
    <name evidence="1" type="ORF">F2Q69_00036907</name>
</gene>
<dbReference type="AlphaFoldDB" id="A0A8S9SAZ0"/>
<dbReference type="EMBL" id="QGKX02000004">
    <property type="protein sequence ID" value="KAF3598992.1"/>
    <property type="molecule type" value="Genomic_DNA"/>
</dbReference>
<name>A0A8S9SAZ0_BRACR</name>
<evidence type="ECO:0000313" key="2">
    <source>
        <dbReference type="Proteomes" id="UP000712600"/>
    </source>
</evidence>
<proteinExistence type="predicted"/>
<organism evidence="1 2">
    <name type="scientific">Brassica cretica</name>
    <name type="common">Mustard</name>
    <dbReference type="NCBI Taxonomy" id="69181"/>
    <lineage>
        <taxon>Eukaryota</taxon>
        <taxon>Viridiplantae</taxon>
        <taxon>Streptophyta</taxon>
        <taxon>Embryophyta</taxon>
        <taxon>Tracheophyta</taxon>
        <taxon>Spermatophyta</taxon>
        <taxon>Magnoliopsida</taxon>
        <taxon>eudicotyledons</taxon>
        <taxon>Gunneridae</taxon>
        <taxon>Pentapetalae</taxon>
        <taxon>rosids</taxon>
        <taxon>malvids</taxon>
        <taxon>Brassicales</taxon>
        <taxon>Brassicaceae</taxon>
        <taxon>Brassiceae</taxon>
        <taxon>Brassica</taxon>
    </lineage>
</organism>
<accession>A0A8S9SAZ0</accession>
<protein>
    <submittedName>
        <fullName evidence="1">Uncharacterized protein</fullName>
    </submittedName>
</protein>
<sequence length="100" mass="11156">MASSQVFLSDLKSGCFVSGRRGMLGAELMSVDMLLLDSKLKTSSATWLLISQRVVDRNMSMAMSVTICELSRIVSKDRIYYATVLTSKHSSLEKKKKEET</sequence>